<dbReference type="PANTHER" id="PTHR21137">
    <property type="entry name" value="ODORANT RECEPTOR"/>
    <property type="match status" value="1"/>
</dbReference>
<feature type="transmembrane region" description="Helical" evidence="10">
    <location>
        <begin position="38"/>
        <end position="57"/>
    </location>
</feature>
<evidence type="ECO:0000256" key="10">
    <source>
        <dbReference type="RuleBase" id="RU351113"/>
    </source>
</evidence>
<comment type="similarity">
    <text evidence="10">Belongs to the insect chemoreceptor superfamily. Heteromeric odorant receptor channel (TC 1.A.69) family.</text>
</comment>
<evidence type="ECO:0000256" key="2">
    <source>
        <dbReference type="ARBA" id="ARBA00022475"/>
    </source>
</evidence>
<sequence length="399" mass="46794">MVVYKQIDCFNINMKFWKFLGIYPYNEISPHYNFYSKMFIFIFVIIYDVLLTLNFFFLPNNLDAFIGEMLFYFTVLSVNSKVLTFLFMRKKIVKLLDILESKILLPVTNNGLTILRNAKNLNIRYWKILAAISLTCNLIHLLSSLIKHLLLSVQLELPVSSYSFLSDEIRERLIYLFYFYQGVGIHFHMLYNLNIDSFLPGIMILLIAQLEILKDILTNVCNSLNFDHKYDEAGDLKNDAENKFIMKLNQTIAHYDEVSRFCYLIQQIFSVTLFVQFSVASCIICVCLFRFTLPATNEYYVFLATYMFIMVIQILVPCWIGTQIMDKSCLLSQAIYNCDWIPRPREFKSSLRLFVVRANRPLSITALKMFPLSLATFTSIMNTAYSFFTLLRHMQAKEN</sequence>
<dbReference type="AlphaFoldDB" id="A0AAV1M264"/>
<feature type="transmembrane region" description="Helical" evidence="10">
    <location>
        <begin position="69"/>
        <end position="88"/>
    </location>
</feature>
<keyword evidence="6 10" id="KW-1133">Transmembrane helix</keyword>
<comment type="subcellular location">
    <subcellularLocation>
        <location evidence="1 10">Cell membrane</location>
        <topology evidence="1 10">Multi-pass membrane protein</topology>
    </subcellularLocation>
</comment>
<feature type="transmembrane region" description="Helical" evidence="10">
    <location>
        <begin position="268"/>
        <end position="293"/>
    </location>
</feature>
<feature type="transmembrane region" description="Helical" evidence="10">
    <location>
        <begin position="299"/>
        <end position="320"/>
    </location>
</feature>
<name>A0AAV1M264_9NEOP</name>
<keyword evidence="5 10" id="KW-0552">Olfaction</keyword>
<keyword evidence="4 10" id="KW-0812">Transmembrane</keyword>
<dbReference type="GO" id="GO:0005886">
    <property type="term" value="C:plasma membrane"/>
    <property type="evidence" value="ECO:0007669"/>
    <property type="project" value="UniProtKB-SubCell"/>
</dbReference>
<evidence type="ECO:0000256" key="7">
    <source>
        <dbReference type="ARBA" id="ARBA00023136"/>
    </source>
</evidence>
<feature type="transmembrane region" description="Helical" evidence="10">
    <location>
        <begin position="173"/>
        <end position="193"/>
    </location>
</feature>
<evidence type="ECO:0000256" key="5">
    <source>
        <dbReference type="ARBA" id="ARBA00022725"/>
    </source>
</evidence>
<gene>
    <name evidence="11" type="ORF">PARMNEM_LOCUS20405</name>
</gene>
<evidence type="ECO:0000256" key="1">
    <source>
        <dbReference type="ARBA" id="ARBA00004651"/>
    </source>
</evidence>
<evidence type="ECO:0000256" key="4">
    <source>
        <dbReference type="ARBA" id="ARBA00022692"/>
    </source>
</evidence>
<dbReference type="EMBL" id="CAVLGL010000137">
    <property type="protein sequence ID" value="CAK1601820.1"/>
    <property type="molecule type" value="Genomic_DNA"/>
</dbReference>
<dbReference type="GO" id="GO:0007165">
    <property type="term" value="P:signal transduction"/>
    <property type="evidence" value="ECO:0007669"/>
    <property type="project" value="UniProtKB-KW"/>
</dbReference>
<dbReference type="GO" id="GO:0004984">
    <property type="term" value="F:olfactory receptor activity"/>
    <property type="evidence" value="ECO:0007669"/>
    <property type="project" value="InterPro"/>
</dbReference>
<evidence type="ECO:0000313" key="12">
    <source>
        <dbReference type="Proteomes" id="UP001314205"/>
    </source>
</evidence>
<evidence type="ECO:0000256" key="9">
    <source>
        <dbReference type="ARBA" id="ARBA00023224"/>
    </source>
</evidence>
<keyword evidence="9 10" id="KW-0807">Transducer</keyword>
<keyword evidence="7 10" id="KW-0472">Membrane</keyword>
<comment type="caution">
    <text evidence="11">The sequence shown here is derived from an EMBL/GenBank/DDBJ whole genome shotgun (WGS) entry which is preliminary data.</text>
</comment>
<dbReference type="PANTHER" id="PTHR21137:SF35">
    <property type="entry name" value="ODORANT RECEPTOR 19A-RELATED"/>
    <property type="match status" value="1"/>
</dbReference>
<keyword evidence="12" id="KW-1185">Reference proteome</keyword>
<evidence type="ECO:0000256" key="8">
    <source>
        <dbReference type="ARBA" id="ARBA00023170"/>
    </source>
</evidence>
<keyword evidence="8 10" id="KW-0675">Receptor</keyword>
<keyword evidence="3 10" id="KW-0716">Sensory transduction</keyword>
<evidence type="ECO:0000256" key="3">
    <source>
        <dbReference type="ARBA" id="ARBA00022606"/>
    </source>
</evidence>
<protein>
    <recommendedName>
        <fullName evidence="10">Odorant receptor</fullName>
    </recommendedName>
</protein>
<dbReference type="Pfam" id="PF02949">
    <property type="entry name" value="7tm_6"/>
    <property type="match status" value="1"/>
</dbReference>
<dbReference type="GO" id="GO:0005549">
    <property type="term" value="F:odorant binding"/>
    <property type="evidence" value="ECO:0007669"/>
    <property type="project" value="InterPro"/>
</dbReference>
<organism evidence="11 12">
    <name type="scientific">Parnassius mnemosyne</name>
    <name type="common">clouded apollo</name>
    <dbReference type="NCBI Taxonomy" id="213953"/>
    <lineage>
        <taxon>Eukaryota</taxon>
        <taxon>Metazoa</taxon>
        <taxon>Ecdysozoa</taxon>
        <taxon>Arthropoda</taxon>
        <taxon>Hexapoda</taxon>
        <taxon>Insecta</taxon>
        <taxon>Pterygota</taxon>
        <taxon>Neoptera</taxon>
        <taxon>Endopterygota</taxon>
        <taxon>Lepidoptera</taxon>
        <taxon>Glossata</taxon>
        <taxon>Ditrysia</taxon>
        <taxon>Papilionoidea</taxon>
        <taxon>Papilionidae</taxon>
        <taxon>Parnassiinae</taxon>
        <taxon>Parnassini</taxon>
        <taxon>Parnassius</taxon>
        <taxon>Driopa</taxon>
    </lineage>
</organism>
<reference evidence="11 12" key="1">
    <citation type="submission" date="2023-11" db="EMBL/GenBank/DDBJ databases">
        <authorList>
            <person name="Hedman E."/>
            <person name="Englund M."/>
            <person name="Stromberg M."/>
            <person name="Nyberg Akerstrom W."/>
            <person name="Nylinder S."/>
            <person name="Jareborg N."/>
            <person name="Kallberg Y."/>
            <person name="Kronander E."/>
        </authorList>
    </citation>
    <scope>NUCLEOTIDE SEQUENCE [LARGE SCALE GENOMIC DNA]</scope>
</reference>
<keyword evidence="2" id="KW-1003">Cell membrane</keyword>
<evidence type="ECO:0000256" key="6">
    <source>
        <dbReference type="ARBA" id="ARBA00022989"/>
    </source>
</evidence>
<feature type="transmembrane region" description="Helical" evidence="10">
    <location>
        <begin position="369"/>
        <end position="391"/>
    </location>
</feature>
<proteinExistence type="inferred from homology"/>
<dbReference type="Proteomes" id="UP001314205">
    <property type="component" value="Unassembled WGS sequence"/>
</dbReference>
<evidence type="ECO:0000313" key="11">
    <source>
        <dbReference type="EMBL" id="CAK1601820.1"/>
    </source>
</evidence>
<accession>A0AAV1M264</accession>
<comment type="caution">
    <text evidence="10">Lacks conserved residue(s) required for the propagation of feature annotation.</text>
</comment>
<dbReference type="InterPro" id="IPR004117">
    <property type="entry name" value="7tm6_olfct_rcpt"/>
</dbReference>